<proteinExistence type="predicted"/>
<name>A0A562Q5Y2_9FLAO</name>
<dbReference type="Proteomes" id="UP000254518">
    <property type="component" value="Unassembled WGS sequence"/>
</dbReference>
<reference evidence="2" key="3">
    <citation type="submission" date="2019-07" db="EMBL/GenBank/DDBJ databases">
        <authorList>
            <person name="Whitman W."/>
            <person name="Huntemann M."/>
            <person name="Clum A."/>
            <person name="Pillay M."/>
            <person name="Palaniappan K."/>
            <person name="Varghese N."/>
            <person name="Mikhailova N."/>
            <person name="Stamatis D."/>
            <person name="Reddy T."/>
            <person name="Daum C."/>
            <person name="Shapiro N."/>
            <person name="Ivanova N."/>
            <person name="Kyrpides N."/>
            <person name="Woyke T."/>
        </authorList>
    </citation>
    <scope>NUCLEOTIDE SEQUENCE</scope>
    <source>
        <strain evidence="2">CGMCC 1.5380</strain>
    </source>
</reference>
<keyword evidence="3" id="KW-1185">Reference proteome</keyword>
<protein>
    <submittedName>
        <fullName evidence="2">Uncharacterized protein</fullName>
    </submittedName>
</protein>
<evidence type="ECO:0000313" key="1">
    <source>
        <dbReference type="EMBL" id="RDI58376.1"/>
    </source>
</evidence>
<evidence type="ECO:0000313" key="2">
    <source>
        <dbReference type="EMBL" id="TWI52161.1"/>
    </source>
</evidence>
<reference evidence="1 3" key="2">
    <citation type="submission" date="2018-07" db="EMBL/GenBank/DDBJ databases">
        <title>Genomic Encyclopedia of Type Strains, Phase IV (KMG-IV): sequencing the most valuable type-strain genomes for metagenomic binning, comparative biology and taxonomic classification.</title>
        <authorList>
            <person name="Goeker M."/>
        </authorList>
    </citation>
    <scope>NUCLEOTIDE SEQUENCE [LARGE SCALE GENOMIC DNA]</scope>
    <source>
        <strain evidence="1 3">DSM 19728</strain>
    </source>
</reference>
<evidence type="ECO:0000313" key="3">
    <source>
        <dbReference type="Proteomes" id="UP000254518"/>
    </source>
</evidence>
<gene>
    <name evidence="1" type="ORF">DFR66_101304</name>
    <name evidence="2" type="ORF">IQ02_00300</name>
</gene>
<dbReference type="EMBL" id="QQBA01000001">
    <property type="protein sequence ID" value="RDI58376.1"/>
    <property type="molecule type" value="Genomic_DNA"/>
</dbReference>
<organism evidence="2 4">
    <name type="scientific">Flavobacterium glaciei</name>
    <dbReference type="NCBI Taxonomy" id="386300"/>
    <lineage>
        <taxon>Bacteria</taxon>
        <taxon>Pseudomonadati</taxon>
        <taxon>Bacteroidota</taxon>
        <taxon>Flavobacteriia</taxon>
        <taxon>Flavobacteriales</taxon>
        <taxon>Flavobacteriaceae</taxon>
        <taxon>Flavobacterium</taxon>
    </lineage>
</organism>
<dbReference type="AlphaFoldDB" id="A0A562Q5Y2"/>
<dbReference type="EMBL" id="VLKX01000001">
    <property type="protein sequence ID" value="TWI52161.1"/>
    <property type="molecule type" value="Genomic_DNA"/>
</dbReference>
<sequence>MKFFEMKSAFPQDNSKNNNNFVQNTLEIVVMFFELNVKYN</sequence>
<reference evidence="2 4" key="1">
    <citation type="journal article" date="2015" name="Stand. Genomic Sci.">
        <title>Genomic Encyclopedia of Bacterial and Archaeal Type Strains, Phase III: the genomes of soil and plant-associated and newly described type strains.</title>
        <authorList>
            <person name="Whitman W.B."/>
            <person name="Woyke T."/>
            <person name="Klenk H.P."/>
            <person name="Zhou Y."/>
            <person name="Lilburn T.G."/>
            <person name="Beck B.J."/>
            <person name="De Vos P."/>
            <person name="Vandamme P."/>
            <person name="Eisen J.A."/>
            <person name="Garrity G."/>
            <person name="Hugenholtz P."/>
            <person name="Kyrpides N.C."/>
        </authorList>
    </citation>
    <scope>NUCLEOTIDE SEQUENCE [LARGE SCALE GENOMIC DNA]</scope>
    <source>
        <strain evidence="2 4">CGMCC 1.5380</strain>
    </source>
</reference>
<comment type="caution">
    <text evidence="2">The sequence shown here is derived from an EMBL/GenBank/DDBJ whole genome shotgun (WGS) entry which is preliminary data.</text>
</comment>
<accession>A0A562Q5Y2</accession>
<evidence type="ECO:0000313" key="4">
    <source>
        <dbReference type="Proteomes" id="UP000321392"/>
    </source>
</evidence>
<dbReference type="Proteomes" id="UP000321392">
    <property type="component" value="Unassembled WGS sequence"/>
</dbReference>